<evidence type="ECO:0000256" key="6">
    <source>
        <dbReference type="ARBA" id="ARBA00023027"/>
    </source>
</evidence>
<dbReference type="InterPro" id="IPR019734">
    <property type="entry name" value="TPR_rpt"/>
</dbReference>
<dbReference type="InterPro" id="IPR050485">
    <property type="entry name" value="Proline_metab_enzyme"/>
</dbReference>
<keyword evidence="5 13" id="KW-0560">Oxidoreductase</keyword>
<evidence type="ECO:0000259" key="15">
    <source>
        <dbReference type="Pfam" id="PF22890"/>
    </source>
</evidence>
<dbReference type="Proteomes" id="UP000277928">
    <property type="component" value="Unassembled WGS sequence"/>
</dbReference>
<keyword evidence="11" id="KW-0802">TPR repeat</keyword>
<dbReference type="CDD" id="cd00043">
    <property type="entry name" value="CYCLIN_SF"/>
    <property type="match status" value="1"/>
</dbReference>
<evidence type="ECO:0000256" key="5">
    <source>
        <dbReference type="ARBA" id="ARBA00023002"/>
    </source>
</evidence>
<keyword evidence="6" id="KW-0520">NAD</keyword>
<dbReference type="EMBL" id="UYRX01000226">
    <property type="protein sequence ID" value="VDK77928.1"/>
    <property type="molecule type" value="Genomic_DNA"/>
</dbReference>
<dbReference type="InterPro" id="IPR016162">
    <property type="entry name" value="Ald_DH_N"/>
</dbReference>
<comment type="catalytic activity">
    <reaction evidence="10">
        <text>L-glutamate 5-semialdehyde + NAD(+) + H2O = L-glutamate + NADH + 2 H(+)</text>
        <dbReference type="Rhea" id="RHEA:30235"/>
        <dbReference type="ChEBI" id="CHEBI:15377"/>
        <dbReference type="ChEBI" id="CHEBI:15378"/>
        <dbReference type="ChEBI" id="CHEBI:29985"/>
        <dbReference type="ChEBI" id="CHEBI:57540"/>
        <dbReference type="ChEBI" id="CHEBI:57945"/>
        <dbReference type="ChEBI" id="CHEBI:58066"/>
        <dbReference type="EC" id="1.2.1.88"/>
    </reaction>
</comment>
<evidence type="ECO:0000313" key="16">
    <source>
        <dbReference type="EMBL" id="VDK77928.1"/>
    </source>
</evidence>
<evidence type="ECO:0000256" key="3">
    <source>
        <dbReference type="ARBA" id="ARBA00012884"/>
    </source>
</evidence>
<dbReference type="Gene3D" id="3.40.309.10">
    <property type="entry name" value="Aldehyde Dehydrogenase, Chain A, domain 2"/>
    <property type="match status" value="1"/>
</dbReference>
<feature type="repeat" description="TPR" evidence="11">
    <location>
        <begin position="723"/>
        <end position="756"/>
    </location>
</feature>
<organism evidence="16 17">
    <name type="scientific">Litomosoides sigmodontis</name>
    <name type="common">Filarial nematode worm</name>
    <dbReference type="NCBI Taxonomy" id="42156"/>
    <lineage>
        <taxon>Eukaryota</taxon>
        <taxon>Metazoa</taxon>
        <taxon>Ecdysozoa</taxon>
        <taxon>Nematoda</taxon>
        <taxon>Chromadorea</taxon>
        <taxon>Rhabditida</taxon>
        <taxon>Spirurina</taxon>
        <taxon>Spiruromorpha</taxon>
        <taxon>Filarioidea</taxon>
        <taxon>Onchocercidae</taxon>
        <taxon>Litomosoides</taxon>
    </lineage>
</organism>
<dbReference type="NCBIfam" id="TIGR01236">
    <property type="entry name" value="D1pyr5carbox1"/>
    <property type="match status" value="1"/>
</dbReference>
<feature type="domain" description="EMC2 TPR-like" evidence="15">
    <location>
        <begin position="659"/>
        <end position="766"/>
    </location>
</feature>
<dbReference type="EC" id="1.2.1.88" evidence="3"/>
<sequence length="862" mass="96576">MLRYNFGTLTTSQCTWLLRQASTFSGSGLTSEKFMKNPQNEPVLLYRKGSAERIALEKAISEIAGTTTDIPLVIGNEKILKNLNRKQVMPSDHQKVIARFAHATTEQIKDAIQVGLTAKQKWQRKSLRERADVFLHAADLCAGKYRMKLNAATMLGQGKNIVQAEIDSACELVDFFRFNAMFALELEKYQPISVKNVTNTMSLRSLEGFIAAIAPFNFTAIGGNLPSAPAMMGNAVLWKPSCTAVLSNYFIYEALEEAGLPAGIISFLPSDGPTFGNAITSSPHLSAINFTGSMPTFKHLWKQVAENLDSYVSFPRLIGECGGKNFHFVHPSADLDTVAPCTIRSAYEYQGQKCSACSRIYVPESLWPDLQKKLGAIQKQLKIGDVRDGSIFMAAVIDAKAFKSISSYIDYAKTGADGAKIIFGGTYDDTKGYFIQPTLIQVDKWDSKLLREEIFGPVLTAYVYKDSEALETVKKLKDSTVFGLTGAVFSQDREFLYKSRDILRDAVGNMYLNDKSTGSVVGQQPFGGARMSGTNDKAGGPHYVLRWVSPLCIKETSVLEELRRIWSADLAMTDWTSVSFDKAKSVLRKWREEHARRSVETVELWEHVLSRHPRSLGDELWLVYEQVCIAALDLVRTDIVMECIQALQEKFPRSNRVLKLQAMRLEALKRYDSATHLYEQLIESDPTNMSYRKRRIAILKAQGNRQEAIRELNEYLNTFISDTEAWLELSDLHLQEGDYPHAAHCMEELVLSSPHNSLYLRRLAEIRYTQGGLENIELAKAYFEQAVRTNPSCCRSLYGIILCCINLSAKNSGQRKKEIVQSGLAAIEKLINVYEEASGKEKNPNVAMELEAVLNLKTQLQS</sequence>
<proteinExistence type="inferred from homology"/>
<dbReference type="PROSITE" id="PS00070">
    <property type="entry name" value="ALDEHYDE_DEHYDR_CYS"/>
    <property type="match status" value="1"/>
</dbReference>
<dbReference type="Pfam" id="PF13181">
    <property type="entry name" value="TPR_8"/>
    <property type="match status" value="1"/>
</dbReference>
<dbReference type="CDD" id="cd07123">
    <property type="entry name" value="ALDH_F4-17_P5CDH"/>
    <property type="match status" value="1"/>
</dbReference>
<dbReference type="AlphaFoldDB" id="A0A3P6UFX7"/>
<dbReference type="STRING" id="42156.A0A3P6UFX7"/>
<dbReference type="InterPro" id="IPR016160">
    <property type="entry name" value="Ald_DH_CS_CYS"/>
</dbReference>
<dbReference type="PROSITE" id="PS50005">
    <property type="entry name" value="TPR"/>
    <property type="match status" value="1"/>
</dbReference>
<evidence type="ECO:0000256" key="12">
    <source>
        <dbReference type="PROSITE-ProRule" id="PRU10007"/>
    </source>
</evidence>
<dbReference type="Pfam" id="PF22890">
    <property type="entry name" value="TPR_EMC2"/>
    <property type="match status" value="1"/>
</dbReference>
<dbReference type="InterPro" id="IPR011990">
    <property type="entry name" value="TPR-like_helical_dom_sf"/>
</dbReference>
<dbReference type="InterPro" id="IPR005931">
    <property type="entry name" value="P5CDH/ALDH4A1"/>
</dbReference>
<comment type="pathway">
    <text evidence="1">Amino-acid degradation; L-proline degradation into L-glutamate; L-glutamate from L-proline: step 2/2.</text>
</comment>
<dbReference type="Pfam" id="PF00171">
    <property type="entry name" value="Aldedh"/>
    <property type="match status" value="1"/>
</dbReference>
<dbReference type="FunFam" id="3.40.605.10:FF:000006">
    <property type="entry name" value="1-pyrroline-5-carboxylate dehydrogenase"/>
    <property type="match status" value="1"/>
</dbReference>
<evidence type="ECO:0000259" key="14">
    <source>
        <dbReference type="Pfam" id="PF00171"/>
    </source>
</evidence>
<dbReference type="InterPro" id="IPR016163">
    <property type="entry name" value="Ald_DH_C"/>
</dbReference>
<dbReference type="PROSITE" id="PS00687">
    <property type="entry name" value="ALDEHYDE_DEHYDR_GLU"/>
    <property type="match status" value="1"/>
</dbReference>
<evidence type="ECO:0000256" key="7">
    <source>
        <dbReference type="ARBA" id="ARBA00023062"/>
    </source>
</evidence>
<feature type="active site" evidence="12">
    <location>
        <position position="320"/>
    </location>
</feature>
<evidence type="ECO:0000256" key="9">
    <source>
        <dbReference type="ARBA" id="ARBA00032259"/>
    </source>
</evidence>
<dbReference type="Gene3D" id="3.40.605.10">
    <property type="entry name" value="Aldehyde Dehydrogenase, Chain A, domain 1"/>
    <property type="match status" value="1"/>
</dbReference>
<evidence type="ECO:0000256" key="2">
    <source>
        <dbReference type="ARBA" id="ARBA00009986"/>
    </source>
</evidence>
<dbReference type="SUPFAM" id="SSF48452">
    <property type="entry name" value="TPR-like"/>
    <property type="match status" value="1"/>
</dbReference>
<evidence type="ECO:0000256" key="8">
    <source>
        <dbReference type="ARBA" id="ARBA00029864"/>
    </source>
</evidence>
<dbReference type="OrthoDB" id="5322683at2759"/>
<dbReference type="FunFam" id="3.40.309.10:FF:000005">
    <property type="entry name" value="1-pyrroline-5-carboxylate dehydrogenase 1"/>
    <property type="match status" value="1"/>
</dbReference>
<dbReference type="PANTHER" id="PTHR42862">
    <property type="entry name" value="DELTA-1-PYRROLINE-5-CARBOXYLATE DEHYDROGENASE 1, ISOFORM A-RELATED"/>
    <property type="match status" value="1"/>
</dbReference>
<reference evidence="16 17" key="1">
    <citation type="submission" date="2018-08" db="EMBL/GenBank/DDBJ databases">
        <authorList>
            <person name="Laetsch R D."/>
            <person name="Stevens L."/>
            <person name="Kumar S."/>
            <person name="Blaxter L. M."/>
        </authorList>
    </citation>
    <scope>NUCLEOTIDE SEQUENCE [LARGE SCALE GENOMIC DNA]</scope>
</reference>
<keyword evidence="7" id="KW-0642">Proline metabolism</keyword>
<keyword evidence="17" id="KW-1185">Reference proteome</keyword>
<evidence type="ECO:0000256" key="13">
    <source>
        <dbReference type="RuleBase" id="RU003345"/>
    </source>
</evidence>
<dbReference type="UniPathway" id="UPA00261">
    <property type="reaction ID" value="UER00374"/>
</dbReference>
<name>A0A3P6UFX7_LITSI</name>
<comment type="similarity">
    <text evidence="2 13">Belongs to the aldehyde dehydrogenase family.</text>
</comment>
<dbReference type="InterPro" id="IPR055217">
    <property type="entry name" value="TPR_EMC2"/>
</dbReference>
<gene>
    <name evidence="16" type="ORF">NLS_LOCUS3870</name>
</gene>
<evidence type="ECO:0000256" key="11">
    <source>
        <dbReference type="PROSITE-ProRule" id="PRU00339"/>
    </source>
</evidence>
<dbReference type="GO" id="GO:0003842">
    <property type="term" value="F:L-glutamate gamma-semialdehyde dehydrogenase activity"/>
    <property type="evidence" value="ECO:0007669"/>
    <property type="project" value="UniProtKB-EC"/>
</dbReference>
<evidence type="ECO:0000256" key="10">
    <source>
        <dbReference type="ARBA" id="ARBA00048142"/>
    </source>
</evidence>
<feature type="domain" description="Aldehyde dehydrogenase" evidence="14">
    <location>
        <begin position="88"/>
        <end position="546"/>
    </location>
</feature>
<protein>
    <recommendedName>
        <fullName evidence="4">Delta-1-pyrroline-5-carboxylate dehydrogenase, mitochondrial</fullName>
        <ecNumber evidence="3">1.2.1.88</ecNumber>
    </recommendedName>
    <alternativeName>
        <fullName evidence="8">Aldehyde dehydrogenase family 4 member A1</fullName>
    </alternativeName>
    <alternativeName>
        <fullName evidence="9">L-glutamate gamma-semialdehyde dehydrogenase</fullName>
    </alternativeName>
</protein>
<dbReference type="GO" id="GO:0010133">
    <property type="term" value="P:L-proline catabolic process to L-glutamate"/>
    <property type="evidence" value="ECO:0007669"/>
    <property type="project" value="UniProtKB-UniPathway"/>
</dbReference>
<dbReference type="GO" id="GO:0005759">
    <property type="term" value="C:mitochondrial matrix"/>
    <property type="evidence" value="ECO:0007669"/>
    <property type="project" value="TreeGrafter"/>
</dbReference>
<dbReference type="Gene3D" id="1.25.40.10">
    <property type="entry name" value="Tetratricopeptide repeat domain"/>
    <property type="match status" value="1"/>
</dbReference>
<evidence type="ECO:0000256" key="1">
    <source>
        <dbReference type="ARBA" id="ARBA00004786"/>
    </source>
</evidence>
<dbReference type="PANTHER" id="PTHR42862:SF1">
    <property type="entry name" value="DELTA-1-PYRROLINE-5-CARBOXYLATE DEHYDROGENASE 2, ISOFORM A-RELATED"/>
    <property type="match status" value="1"/>
</dbReference>
<dbReference type="SUPFAM" id="SSF53720">
    <property type="entry name" value="ALDH-like"/>
    <property type="match status" value="1"/>
</dbReference>
<evidence type="ECO:0000256" key="4">
    <source>
        <dbReference type="ARBA" id="ARBA00014421"/>
    </source>
</evidence>
<dbReference type="InterPro" id="IPR029510">
    <property type="entry name" value="Ald_DH_CS_GLU"/>
</dbReference>
<evidence type="ECO:0000313" key="17">
    <source>
        <dbReference type="Proteomes" id="UP000277928"/>
    </source>
</evidence>
<accession>A0A3P6UFX7</accession>
<dbReference type="InterPro" id="IPR016161">
    <property type="entry name" value="Ald_DH/histidinol_DH"/>
</dbReference>
<dbReference type="InterPro" id="IPR015590">
    <property type="entry name" value="Aldehyde_DH_dom"/>
</dbReference>